<protein>
    <recommendedName>
        <fullName evidence="3">Outer membrane lipoprotein</fullName>
    </recommendedName>
</protein>
<organism evidence="1 2">
    <name type="scientific">Vibrio thalassae</name>
    <dbReference type="NCBI Taxonomy" id="1243014"/>
    <lineage>
        <taxon>Bacteria</taxon>
        <taxon>Pseudomonadati</taxon>
        <taxon>Pseudomonadota</taxon>
        <taxon>Gammaproteobacteria</taxon>
        <taxon>Vibrionales</taxon>
        <taxon>Vibrionaceae</taxon>
        <taxon>Vibrio</taxon>
    </lineage>
</organism>
<dbReference type="Pfam" id="PF13698">
    <property type="entry name" value="DUF4156"/>
    <property type="match status" value="1"/>
</dbReference>
<keyword evidence="2" id="KW-1185">Reference proteome</keyword>
<name>A0A240EP99_9VIBR</name>
<reference evidence="2" key="1">
    <citation type="submission" date="2016-06" db="EMBL/GenBank/DDBJ databases">
        <authorList>
            <person name="Rodrigo-Torres L."/>
            <person name="Arahal R.D."/>
            <person name="Lucena T."/>
        </authorList>
    </citation>
    <scope>NUCLEOTIDE SEQUENCE [LARGE SCALE GENOMIC DNA]</scope>
    <source>
        <strain evidence="2">CECT8203</strain>
    </source>
</reference>
<accession>A0A240EP99</accession>
<dbReference type="OrthoDB" id="6265533at2"/>
<sequence>MLSLNKSRLGVVAILVILQGCSTPTNQLLSTQAERIEVRLDATMDVSSCIWKGEVTGSEGRWYSSIFYGNDALARGALNDIKNQTNQLEADTVLLLSPLDFQTSVTLIGSAYQCKK</sequence>
<dbReference type="Proteomes" id="UP000219336">
    <property type="component" value="Unassembled WGS sequence"/>
</dbReference>
<evidence type="ECO:0000313" key="1">
    <source>
        <dbReference type="EMBL" id="SNX50446.1"/>
    </source>
</evidence>
<dbReference type="EMBL" id="OANU01000123">
    <property type="protein sequence ID" value="SNX50446.1"/>
    <property type="molecule type" value="Genomic_DNA"/>
</dbReference>
<gene>
    <name evidence="1" type="ORF">VTH8203_04106</name>
</gene>
<dbReference type="InterPro" id="IPR025294">
    <property type="entry name" value="DUF4156"/>
</dbReference>
<evidence type="ECO:0000313" key="2">
    <source>
        <dbReference type="Proteomes" id="UP000219336"/>
    </source>
</evidence>
<dbReference type="RefSeq" id="WP_096995377.1">
    <property type="nucleotide sequence ID" value="NZ_JBHSII010000001.1"/>
</dbReference>
<dbReference type="AlphaFoldDB" id="A0A240EP99"/>
<dbReference type="PROSITE" id="PS51257">
    <property type="entry name" value="PROKAR_LIPOPROTEIN"/>
    <property type="match status" value="1"/>
</dbReference>
<proteinExistence type="predicted"/>
<evidence type="ECO:0008006" key="3">
    <source>
        <dbReference type="Google" id="ProtNLM"/>
    </source>
</evidence>